<dbReference type="PANTHER" id="PTHR45784:SF3">
    <property type="entry name" value="C-TYPE LECTIN DOMAIN FAMILY 4 MEMBER K-LIKE-RELATED"/>
    <property type="match status" value="1"/>
</dbReference>
<dbReference type="InterPro" id="IPR016186">
    <property type="entry name" value="C-type_lectin-like/link_sf"/>
</dbReference>
<evidence type="ECO:0000256" key="1">
    <source>
        <dbReference type="ARBA" id="ARBA00023157"/>
    </source>
</evidence>
<protein>
    <recommendedName>
        <fullName evidence="2">C-type lectin domain-containing protein</fullName>
    </recommendedName>
</protein>
<name>A0A3Q2CZS4_CYPVA</name>
<organism evidence="3 4">
    <name type="scientific">Cyprinodon variegatus</name>
    <name type="common">Sheepshead minnow</name>
    <dbReference type="NCBI Taxonomy" id="28743"/>
    <lineage>
        <taxon>Eukaryota</taxon>
        <taxon>Metazoa</taxon>
        <taxon>Chordata</taxon>
        <taxon>Craniata</taxon>
        <taxon>Vertebrata</taxon>
        <taxon>Euteleostomi</taxon>
        <taxon>Actinopterygii</taxon>
        <taxon>Neopterygii</taxon>
        <taxon>Teleostei</taxon>
        <taxon>Neoteleostei</taxon>
        <taxon>Acanthomorphata</taxon>
        <taxon>Ovalentaria</taxon>
        <taxon>Atherinomorphae</taxon>
        <taxon>Cyprinodontiformes</taxon>
        <taxon>Cyprinodontidae</taxon>
        <taxon>Cyprinodon</taxon>
    </lineage>
</organism>
<evidence type="ECO:0000259" key="2">
    <source>
        <dbReference type="PROSITE" id="PS50041"/>
    </source>
</evidence>
<accession>A0A3Q2CZS4</accession>
<evidence type="ECO:0000313" key="4">
    <source>
        <dbReference type="Proteomes" id="UP000265020"/>
    </source>
</evidence>
<dbReference type="SMART" id="SM00034">
    <property type="entry name" value="CLECT"/>
    <property type="match status" value="1"/>
</dbReference>
<dbReference type="Pfam" id="PF00059">
    <property type="entry name" value="Lectin_C"/>
    <property type="match status" value="1"/>
</dbReference>
<dbReference type="Proteomes" id="UP000265020">
    <property type="component" value="Unassembled WGS sequence"/>
</dbReference>
<sequence length="139" mass="16132">MSAAMIITSCFYLNSIKCFSGSNVSFVHIKTYMNWTEALSYCRKHHTDLASIRNLDENRKVNNTIPKDRVWIGLYRDTWKWADANNSTFRNWNKENNEPNSHGKEECAAANFGRSGQWEDWNCGERKSFICYSQSKSGV</sequence>
<dbReference type="SUPFAM" id="SSF56436">
    <property type="entry name" value="C-type lectin-like"/>
    <property type="match status" value="1"/>
</dbReference>
<evidence type="ECO:0000313" key="3">
    <source>
        <dbReference type="Ensembl" id="ENSCVAP00000011606.1"/>
    </source>
</evidence>
<dbReference type="PANTHER" id="PTHR45784">
    <property type="entry name" value="C-TYPE LECTIN DOMAIN FAMILY 20 MEMBER A-RELATED"/>
    <property type="match status" value="1"/>
</dbReference>
<reference evidence="3" key="2">
    <citation type="submission" date="2025-09" db="UniProtKB">
        <authorList>
            <consortium name="Ensembl"/>
        </authorList>
    </citation>
    <scope>IDENTIFICATION</scope>
</reference>
<dbReference type="PROSITE" id="PS50041">
    <property type="entry name" value="C_TYPE_LECTIN_2"/>
    <property type="match status" value="1"/>
</dbReference>
<feature type="domain" description="C-type lectin" evidence="2">
    <location>
        <begin position="19"/>
        <end position="132"/>
    </location>
</feature>
<dbReference type="AlphaFoldDB" id="A0A3Q2CZS4"/>
<dbReference type="Ensembl" id="ENSCVAT00000018601.1">
    <property type="protein sequence ID" value="ENSCVAP00000011606.1"/>
    <property type="gene ID" value="ENSCVAG00000013894.1"/>
</dbReference>
<keyword evidence="4" id="KW-1185">Reference proteome</keyword>
<dbReference type="PROSITE" id="PS00615">
    <property type="entry name" value="C_TYPE_LECTIN_1"/>
    <property type="match status" value="1"/>
</dbReference>
<dbReference type="GeneTree" id="ENSGT01100000263473"/>
<dbReference type="InterPro" id="IPR001304">
    <property type="entry name" value="C-type_lectin-like"/>
</dbReference>
<dbReference type="InterPro" id="IPR018378">
    <property type="entry name" value="C-type_lectin_CS"/>
</dbReference>
<reference evidence="3" key="1">
    <citation type="submission" date="2025-08" db="UniProtKB">
        <authorList>
            <consortium name="Ensembl"/>
        </authorList>
    </citation>
    <scope>IDENTIFICATION</scope>
</reference>
<dbReference type="OMA" id="SYCRANY"/>
<keyword evidence="1" id="KW-1015">Disulfide bond</keyword>
<proteinExistence type="predicted"/>
<dbReference type="Gene3D" id="3.10.100.10">
    <property type="entry name" value="Mannose-Binding Protein A, subunit A"/>
    <property type="match status" value="1"/>
</dbReference>
<dbReference type="InterPro" id="IPR016187">
    <property type="entry name" value="CTDL_fold"/>
</dbReference>